<feature type="region of interest" description="Disordered" evidence="1">
    <location>
        <begin position="64"/>
        <end position="87"/>
    </location>
</feature>
<accession>A0A8J2KG33</accession>
<keyword evidence="3" id="KW-1185">Reference proteome</keyword>
<reference evidence="2" key="1">
    <citation type="submission" date="2021-06" db="EMBL/GenBank/DDBJ databases">
        <authorList>
            <person name="Hodson N. C."/>
            <person name="Mongue J. A."/>
            <person name="Jaron S. K."/>
        </authorList>
    </citation>
    <scope>NUCLEOTIDE SEQUENCE</scope>
</reference>
<proteinExistence type="predicted"/>
<dbReference type="Proteomes" id="UP000708208">
    <property type="component" value="Unassembled WGS sequence"/>
</dbReference>
<dbReference type="AlphaFoldDB" id="A0A8J2KG33"/>
<feature type="non-terminal residue" evidence="2">
    <location>
        <position position="1"/>
    </location>
</feature>
<sequence>RRFEESIPSGFSSNNRIPQKIPIIATNSVLATKFEENLCMGRKSCSKVMDILTSSLRGRRLWNRSRSYGMVPRQTRQKKSTSKTNHS</sequence>
<comment type="caution">
    <text evidence="2">The sequence shown here is derived from an EMBL/GenBank/DDBJ whole genome shotgun (WGS) entry which is preliminary data.</text>
</comment>
<protein>
    <submittedName>
        <fullName evidence="2">Uncharacterized protein</fullName>
    </submittedName>
</protein>
<evidence type="ECO:0000313" key="2">
    <source>
        <dbReference type="EMBL" id="CAG7816128.1"/>
    </source>
</evidence>
<evidence type="ECO:0000313" key="3">
    <source>
        <dbReference type="Proteomes" id="UP000708208"/>
    </source>
</evidence>
<evidence type="ECO:0000256" key="1">
    <source>
        <dbReference type="SAM" id="MobiDB-lite"/>
    </source>
</evidence>
<gene>
    <name evidence="2" type="ORF">AFUS01_LOCUS26761</name>
</gene>
<dbReference type="EMBL" id="CAJVCH010361525">
    <property type="protein sequence ID" value="CAG7816128.1"/>
    <property type="molecule type" value="Genomic_DNA"/>
</dbReference>
<feature type="compositionally biased region" description="Basic residues" evidence="1">
    <location>
        <begin position="75"/>
        <end position="87"/>
    </location>
</feature>
<organism evidence="2 3">
    <name type="scientific">Allacma fusca</name>
    <dbReference type="NCBI Taxonomy" id="39272"/>
    <lineage>
        <taxon>Eukaryota</taxon>
        <taxon>Metazoa</taxon>
        <taxon>Ecdysozoa</taxon>
        <taxon>Arthropoda</taxon>
        <taxon>Hexapoda</taxon>
        <taxon>Collembola</taxon>
        <taxon>Symphypleona</taxon>
        <taxon>Sminthuridae</taxon>
        <taxon>Allacma</taxon>
    </lineage>
</organism>
<name>A0A8J2KG33_9HEXA</name>